<dbReference type="Proteomes" id="UP001598114">
    <property type="component" value="Unassembled WGS sequence"/>
</dbReference>
<dbReference type="Pfam" id="PF05973">
    <property type="entry name" value="Gp49"/>
    <property type="match status" value="1"/>
</dbReference>
<dbReference type="EMBL" id="JBBKYA010000003">
    <property type="protein sequence ID" value="MFD3275899.1"/>
    <property type="molecule type" value="Genomic_DNA"/>
</dbReference>
<organism evidence="1 2">
    <name type="scientific">Aquirufa echingensis</name>
    <dbReference type="NCBI Taxonomy" id="3096516"/>
    <lineage>
        <taxon>Bacteria</taxon>
        <taxon>Pseudomonadati</taxon>
        <taxon>Bacteroidota</taxon>
        <taxon>Cytophagia</taxon>
        <taxon>Cytophagales</taxon>
        <taxon>Flectobacillaceae</taxon>
        <taxon>Aquirufa</taxon>
    </lineage>
</organism>
<protein>
    <submittedName>
        <fullName evidence="1">Type II toxin-antitoxin system RelE/ParE family toxin</fullName>
    </submittedName>
</protein>
<evidence type="ECO:0000313" key="1">
    <source>
        <dbReference type="EMBL" id="MFD3275899.1"/>
    </source>
</evidence>
<sequence>MQKIRQVILYNHYYREFFDAQRPKIQDKIMWTLKLIEEYHQVPSDYLKYMVGTIGLYEIRIHFGSDIFRIFCFFDRGNLIVLMNGFQKKTQKTPQKEIEKAIKIKQAYENES</sequence>
<gene>
    <name evidence="1" type="ORF">SKC38_06645</name>
</gene>
<accession>A0ABW6CYS4</accession>
<name>A0ABW6CYS4_9BACT</name>
<dbReference type="InterPro" id="IPR009241">
    <property type="entry name" value="HigB-like"/>
</dbReference>
<proteinExistence type="predicted"/>
<comment type="caution">
    <text evidence="1">The sequence shown here is derived from an EMBL/GenBank/DDBJ whole genome shotgun (WGS) entry which is preliminary data.</text>
</comment>
<keyword evidence="2" id="KW-1185">Reference proteome</keyword>
<reference evidence="1 2" key="1">
    <citation type="submission" date="2024-03" db="EMBL/GenBank/DDBJ databases">
        <title>Aquirufa genome sequencing.</title>
        <authorList>
            <person name="Pitt A."/>
            <person name="Hahn M.W."/>
        </authorList>
    </citation>
    <scope>NUCLEOTIDE SEQUENCE [LARGE SCALE GENOMIC DNA]</scope>
    <source>
        <strain evidence="1 2">PLAD-142S6K</strain>
    </source>
</reference>
<dbReference type="RefSeq" id="WP_377976233.1">
    <property type="nucleotide sequence ID" value="NZ_JBBKYA010000003.1"/>
</dbReference>
<evidence type="ECO:0000313" key="2">
    <source>
        <dbReference type="Proteomes" id="UP001598114"/>
    </source>
</evidence>